<evidence type="ECO:0000313" key="3">
    <source>
        <dbReference type="Proteomes" id="UP001250214"/>
    </source>
</evidence>
<comment type="caution">
    <text evidence="2">The sequence shown here is derived from an EMBL/GenBank/DDBJ whole genome shotgun (WGS) entry which is preliminary data.</text>
</comment>
<protein>
    <submittedName>
        <fullName evidence="2">Uncharacterized protein</fullName>
    </submittedName>
</protein>
<gene>
    <name evidence="2" type="ORF">RIF23_13985</name>
</gene>
<feature type="region of interest" description="Disordered" evidence="1">
    <location>
        <begin position="60"/>
        <end position="83"/>
    </location>
</feature>
<sequence>MRGEPQLGRIDAVYTHITSRMRTELCESLADRVENALRAPASLSPAVAGVRDAQLREAHATIISQTSPTDTKKAVTPSVAERE</sequence>
<evidence type="ECO:0000256" key="1">
    <source>
        <dbReference type="SAM" id="MobiDB-lite"/>
    </source>
</evidence>
<accession>A0ABU2H7W5</accession>
<name>A0ABU2H7W5_9ACTN</name>
<dbReference type="EMBL" id="JAVLVT010000006">
    <property type="protein sequence ID" value="MDS1271406.1"/>
    <property type="molecule type" value="Genomic_DNA"/>
</dbReference>
<keyword evidence="3" id="KW-1185">Reference proteome</keyword>
<organism evidence="2 3">
    <name type="scientific">Lipingzhangella rawalii</name>
    <dbReference type="NCBI Taxonomy" id="2055835"/>
    <lineage>
        <taxon>Bacteria</taxon>
        <taxon>Bacillati</taxon>
        <taxon>Actinomycetota</taxon>
        <taxon>Actinomycetes</taxon>
        <taxon>Streptosporangiales</taxon>
        <taxon>Nocardiopsidaceae</taxon>
        <taxon>Lipingzhangella</taxon>
    </lineage>
</organism>
<proteinExistence type="predicted"/>
<evidence type="ECO:0000313" key="2">
    <source>
        <dbReference type="EMBL" id="MDS1271406.1"/>
    </source>
</evidence>
<reference evidence="3" key="1">
    <citation type="submission" date="2023-07" db="EMBL/GenBank/DDBJ databases">
        <title>Novel species in the genus Lipingzhangella isolated from Sambhar Salt Lake.</title>
        <authorList>
            <person name="Jiya N."/>
            <person name="Kajale S."/>
            <person name="Sharma A."/>
        </authorList>
    </citation>
    <scope>NUCLEOTIDE SEQUENCE [LARGE SCALE GENOMIC DNA]</scope>
    <source>
        <strain evidence="3">LS1_29</strain>
    </source>
</reference>
<dbReference type="Proteomes" id="UP001250214">
    <property type="component" value="Unassembled WGS sequence"/>
</dbReference>